<feature type="transmembrane region" description="Helical" evidence="1">
    <location>
        <begin position="15"/>
        <end position="36"/>
    </location>
</feature>
<keyword evidence="1" id="KW-1133">Transmembrane helix</keyword>
<proteinExistence type="predicted"/>
<dbReference type="AlphaFoldDB" id="X1NA40"/>
<sequence>MSGGNMLDQTMLGYYLYRLLGLVVPLIPPGLGYPLATRLGDLFHRLDNGTRANVYDNVTHVLEAGSWNLKANSQQPVTSSQKAV</sequence>
<keyword evidence="1" id="KW-0472">Membrane</keyword>
<accession>X1NA40</accession>
<feature type="non-terminal residue" evidence="2">
    <location>
        <position position="84"/>
    </location>
</feature>
<keyword evidence="1" id="KW-0812">Transmembrane</keyword>
<dbReference type="EMBL" id="BARV01006645">
    <property type="protein sequence ID" value="GAI15499.1"/>
    <property type="molecule type" value="Genomic_DNA"/>
</dbReference>
<protein>
    <submittedName>
        <fullName evidence="2">Uncharacterized protein</fullName>
    </submittedName>
</protein>
<evidence type="ECO:0000256" key="1">
    <source>
        <dbReference type="SAM" id="Phobius"/>
    </source>
</evidence>
<reference evidence="2" key="1">
    <citation type="journal article" date="2014" name="Front. Microbiol.">
        <title>High frequency of phylogenetically diverse reductive dehalogenase-homologous genes in deep subseafloor sedimentary metagenomes.</title>
        <authorList>
            <person name="Kawai M."/>
            <person name="Futagami T."/>
            <person name="Toyoda A."/>
            <person name="Takaki Y."/>
            <person name="Nishi S."/>
            <person name="Hori S."/>
            <person name="Arai W."/>
            <person name="Tsubouchi T."/>
            <person name="Morono Y."/>
            <person name="Uchiyama I."/>
            <person name="Ito T."/>
            <person name="Fujiyama A."/>
            <person name="Inagaki F."/>
            <person name="Takami H."/>
        </authorList>
    </citation>
    <scope>NUCLEOTIDE SEQUENCE</scope>
    <source>
        <strain evidence="2">Expedition CK06-06</strain>
    </source>
</reference>
<comment type="caution">
    <text evidence="2">The sequence shown here is derived from an EMBL/GenBank/DDBJ whole genome shotgun (WGS) entry which is preliminary data.</text>
</comment>
<gene>
    <name evidence="2" type="ORF">S06H3_13601</name>
</gene>
<organism evidence="2">
    <name type="scientific">marine sediment metagenome</name>
    <dbReference type="NCBI Taxonomy" id="412755"/>
    <lineage>
        <taxon>unclassified sequences</taxon>
        <taxon>metagenomes</taxon>
        <taxon>ecological metagenomes</taxon>
    </lineage>
</organism>
<name>X1NA40_9ZZZZ</name>
<evidence type="ECO:0000313" key="2">
    <source>
        <dbReference type="EMBL" id="GAI15499.1"/>
    </source>
</evidence>